<dbReference type="AlphaFoldDB" id="A0A8K0KSB0"/>
<feature type="region of interest" description="Disordered" evidence="1">
    <location>
        <begin position="79"/>
        <end position="128"/>
    </location>
</feature>
<feature type="non-terminal residue" evidence="2">
    <location>
        <position position="1"/>
    </location>
</feature>
<dbReference type="EMBL" id="KZ311013">
    <property type="protein sequence ID" value="KAG8240070.1"/>
    <property type="molecule type" value="Genomic_DNA"/>
</dbReference>
<evidence type="ECO:0000256" key="1">
    <source>
        <dbReference type="SAM" id="MobiDB-lite"/>
    </source>
</evidence>
<evidence type="ECO:0000313" key="2">
    <source>
        <dbReference type="EMBL" id="KAG8240070.1"/>
    </source>
</evidence>
<evidence type="ECO:0000313" key="3">
    <source>
        <dbReference type="Proteomes" id="UP000792457"/>
    </source>
</evidence>
<sequence length="128" mass="14588">MNAERYFEIISIEQLTDGKSESIKQLGDEIVVNRQGCIQNNGSQSCHIGSTGEDENSHFVYNSEDFRCSRDSLDYSYDSMSLRSGDGMDNNENQAEEDFENSSRETLNDFYDSMNKSTEDEMVESEES</sequence>
<accession>A0A8K0KSB0</accession>
<protein>
    <submittedName>
        <fullName evidence="2">Uncharacterized protein</fullName>
    </submittedName>
</protein>
<dbReference type="Proteomes" id="UP000792457">
    <property type="component" value="Unassembled WGS sequence"/>
</dbReference>
<comment type="caution">
    <text evidence="2">The sequence shown here is derived from an EMBL/GenBank/DDBJ whole genome shotgun (WGS) entry which is preliminary data.</text>
</comment>
<reference evidence="2" key="2">
    <citation type="submission" date="2017-10" db="EMBL/GenBank/DDBJ databases">
        <title>Ladona fulva Genome sequencing and assembly.</title>
        <authorList>
            <person name="Murali S."/>
            <person name="Richards S."/>
            <person name="Bandaranaike D."/>
            <person name="Bellair M."/>
            <person name="Blankenburg K."/>
            <person name="Chao H."/>
            <person name="Dinh H."/>
            <person name="Doddapaneni H."/>
            <person name="Dugan-Rocha S."/>
            <person name="Elkadiri S."/>
            <person name="Gnanaolivu R."/>
            <person name="Hernandez B."/>
            <person name="Skinner E."/>
            <person name="Javaid M."/>
            <person name="Lee S."/>
            <person name="Li M."/>
            <person name="Ming W."/>
            <person name="Munidasa M."/>
            <person name="Muniz J."/>
            <person name="Nguyen L."/>
            <person name="Hughes D."/>
            <person name="Osuji N."/>
            <person name="Pu L.-L."/>
            <person name="Puazo M."/>
            <person name="Qu C."/>
            <person name="Quiroz J."/>
            <person name="Raj R."/>
            <person name="Weissenberger G."/>
            <person name="Xin Y."/>
            <person name="Zou X."/>
            <person name="Han Y."/>
            <person name="Worley K."/>
            <person name="Muzny D."/>
            <person name="Gibbs R."/>
        </authorList>
    </citation>
    <scope>NUCLEOTIDE SEQUENCE</scope>
    <source>
        <strain evidence="2">Sampled in the wild</strain>
    </source>
</reference>
<gene>
    <name evidence="2" type="ORF">J437_LFUL019622</name>
</gene>
<proteinExistence type="predicted"/>
<keyword evidence="3" id="KW-1185">Reference proteome</keyword>
<name>A0A8K0KSB0_LADFU</name>
<reference evidence="2" key="1">
    <citation type="submission" date="2013-04" db="EMBL/GenBank/DDBJ databases">
        <authorList>
            <person name="Qu J."/>
            <person name="Murali S.C."/>
            <person name="Bandaranaike D."/>
            <person name="Bellair M."/>
            <person name="Blankenburg K."/>
            <person name="Chao H."/>
            <person name="Dinh H."/>
            <person name="Doddapaneni H."/>
            <person name="Downs B."/>
            <person name="Dugan-Rocha S."/>
            <person name="Elkadiri S."/>
            <person name="Gnanaolivu R.D."/>
            <person name="Hernandez B."/>
            <person name="Javaid M."/>
            <person name="Jayaseelan J.C."/>
            <person name="Lee S."/>
            <person name="Li M."/>
            <person name="Ming W."/>
            <person name="Munidasa M."/>
            <person name="Muniz J."/>
            <person name="Nguyen L."/>
            <person name="Ongeri F."/>
            <person name="Osuji N."/>
            <person name="Pu L.-L."/>
            <person name="Puazo M."/>
            <person name="Qu C."/>
            <person name="Quiroz J."/>
            <person name="Raj R."/>
            <person name="Weissenberger G."/>
            <person name="Xin Y."/>
            <person name="Zou X."/>
            <person name="Han Y."/>
            <person name="Richards S."/>
            <person name="Worley K."/>
            <person name="Muzny D."/>
            <person name="Gibbs R."/>
        </authorList>
    </citation>
    <scope>NUCLEOTIDE SEQUENCE</scope>
    <source>
        <strain evidence="2">Sampled in the wild</strain>
    </source>
</reference>
<organism evidence="2 3">
    <name type="scientific">Ladona fulva</name>
    <name type="common">Scarce chaser dragonfly</name>
    <name type="synonym">Libellula fulva</name>
    <dbReference type="NCBI Taxonomy" id="123851"/>
    <lineage>
        <taxon>Eukaryota</taxon>
        <taxon>Metazoa</taxon>
        <taxon>Ecdysozoa</taxon>
        <taxon>Arthropoda</taxon>
        <taxon>Hexapoda</taxon>
        <taxon>Insecta</taxon>
        <taxon>Pterygota</taxon>
        <taxon>Palaeoptera</taxon>
        <taxon>Odonata</taxon>
        <taxon>Epiprocta</taxon>
        <taxon>Anisoptera</taxon>
        <taxon>Libelluloidea</taxon>
        <taxon>Libellulidae</taxon>
        <taxon>Ladona</taxon>
    </lineage>
</organism>